<protein>
    <recommendedName>
        <fullName evidence="2">UPF0102 protein ATK36_1667</fullName>
    </recommendedName>
</protein>
<dbReference type="Proteomes" id="UP000243542">
    <property type="component" value="Unassembled WGS sequence"/>
</dbReference>
<dbReference type="NCBIfam" id="NF009154">
    <property type="entry name" value="PRK12497.3-3"/>
    <property type="match status" value="1"/>
</dbReference>
<evidence type="ECO:0000313" key="3">
    <source>
        <dbReference type="EMBL" id="PFG46675.1"/>
    </source>
</evidence>
<dbReference type="AlphaFoldDB" id="A0A2A9F8C1"/>
<evidence type="ECO:0000256" key="1">
    <source>
        <dbReference type="ARBA" id="ARBA00006738"/>
    </source>
</evidence>
<evidence type="ECO:0000256" key="2">
    <source>
        <dbReference type="HAMAP-Rule" id="MF_00048"/>
    </source>
</evidence>
<proteinExistence type="inferred from homology"/>
<dbReference type="PANTHER" id="PTHR34039">
    <property type="entry name" value="UPF0102 PROTEIN YRAN"/>
    <property type="match status" value="1"/>
</dbReference>
<keyword evidence="3" id="KW-0378">Hydrolase</keyword>
<dbReference type="InterPro" id="IPR011335">
    <property type="entry name" value="Restrct_endonuc-II-like"/>
</dbReference>
<dbReference type="HAMAP" id="MF_00048">
    <property type="entry name" value="UPF0102"/>
    <property type="match status" value="1"/>
</dbReference>
<comment type="similarity">
    <text evidence="1 2">Belongs to the UPF0102 family.</text>
</comment>
<keyword evidence="3" id="KW-0540">Nuclease</keyword>
<dbReference type="EMBL" id="PDJK01000002">
    <property type="protein sequence ID" value="PFG46675.1"/>
    <property type="molecule type" value="Genomic_DNA"/>
</dbReference>
<reference evidence="3 4" key="1">
    <citation type="submission" date="2017-10" db="EMBL/GenBank/DDBJ databases">
        <title>Sequencing the genomes of 1000 actinobacteria strains.</title>
        <authorList>
            <person name="Klenk H.-P."/>
        </authorList>
    </citation>
    <scope>NUCLEOTIDE SEQUENCE [LARGE SCALE GENOMIC DNA]</scope>
    <source>
        <strain evidence="3 4">DSM 46092</strain>
    </source>
</reference>
<dbReference type="SUPFAM" id="SSF52980">
    <property type="entry name" value="Restriction endonuclease-like"/>
    <property type="match status" value="1"/>
</dbReference>
<accession>A0A2A9F8C1</accession>
<keyword evidence="4" id="KW-1185">Reference proteome</keyword>
<gene>
    <name evidence="3" type="ORF">ATK36_1667</name>
</gene>
<organism evidence="3 4">
    <name type="scientific">Amycolatopsis sulphurea</name>
    <dbReference type="NCBI Taxonomy" id="76022"/>
    <lineage>
        <taxon>Bacteria</taxon>
        <taxon>Bacillati</taxon>
        <taxon>Actinomycetota</taxon>
        <taxon>Actinomycetes</taxon>
        <taxon>Pseudonocardiales</taxon>
        <taxon>Pseudonocardiaceae</taxon>
        <taxon>Amycolatopsis</taxon>
    </lineage>
</organism>
<dbReference type="NCBIfam" id="NF009150">
    <property type="entry name" value="PRK12497.1-3"/>
    <property type="match status" value="1"/>
</dbReference>
<dbReference type="GO" id="GO:0003676">
    <property type="term" value="F:nucleic acid binding"/>
    <property type="evidence" value="ECO:0007669"/>
    <property type="project" value="InterPro"/>
</dbReference>
<dbReference type="Pfam" id="PF02021">
    <property type="entry name" value="UPF0102"/>
    <property type="match status" value="1"/>
</dbReference>
<name>A0A2A9F8C1_9PSEU</name>
<dbReference type="InterPro" id="IPR011856">
    <property type="entry name" value="tRNA_endonuc-like_dom_sf"/>
</dbReference>
<sequence>MNDDPDPGALWRRTFGRWGEDLALRHLQNAGMILLSRNWHCREGELDLVLSERNRGRDCVVFCEVKTRSGDSHGTPGESVTPEKAERVHRAALRWLREHRVGWCRTRYDVVTVFARAGVQPVVRHLAGAF</sequence>
<dbReference type="Gene3D" id="3.40.1350.10">
    <property type="match status" value="1"/>
</dbReference>
<dbReference type="PANTHER" id="PTHR34039:SF1">
    <property type="entry name" value="UPF0102 PROTEIN YRAN"/>
    <property type="match status" value="1"/>
</dbReference>
<dbReference type="CDD" id="cd20736">
    <property type="entry name" value="PoNe_Nuclease"/>
    <property type="match status" value="1"/>
</dbReference>
<comment type="caution">
    <text evidence="3">The sequence shown here is derived from an EMBL/GenBank/DDBJ whole genome shotgun (WGS) entry which is preliminary data.</text>
</comment>
<dbReference type="GO" id="GO:0004519">
    <property type="term" value="F:endonuclease activity"/>
    <property type="evidence" value="ECO:0007669"/>
    <property type="project" value="UniProtKB-KW"/>
</dbReference>
<dbReference type="InterPro" id="IPR003509">
    <property type="entry name" value="UPF0102_YraN-like"/>
</dbReference>
<evidence type="ECO:0000313" key="4">
    <source>
        <dbReference type="Proteomes" id="UP000243542"/>
    </source>
</evidence>
<keyword evidence="3" id="KW-0255">Endonuclease</keyword>
<dbReference type="RefSeq" id="WP_098510714.1">
    <property type="nucleotide sequence ID" value="NZ_JBIAKZ010000005.1"/>
</dbReference>